<reference evidence="1 2" key="1">
    <citation type="journal article" date="2021" name="Hortic Res">
        <title>Chromosome-scale assembly of the Dendrobium chrysotoxum genome enhances the understanding of orchid evolution.</title>
        <authorList>
            <person name="Zhang Y."/>
            <person name="Zhang G.Q."/>
            <person name="Zhang D."/>
            <person name="Liu X.D."/>
            <person name="Xu X.Y."/>
            <person name="Sun W.H."/>
            <person name="Yu X."/>
            <person name="Zhu X."/>
            <person name="Wang Z.W."/>
            <person name="Zhao X."/>
            <person name="Zhong W.Y."/>
            <person name="Chen H."/>
            <person name="Yin W.L."/>
            <person name="Huang T."/>
            <person name="Niu S.C."/>
            <person name="Liu Z.J."/>
        </authorList>
    </citation>
    <scope>NUCLEOTIDE SEQUENCE [LARGE SCALE GENOMIC DNA]</scope>
    <source>
        <strain evidence="1">Lindl</strain>
    </source>
</reference>
<gene>
    <name evidence="1" type="ORF">IEQ34_021398</name>
</gene>
<accession>A0AAV7G2U6</accession>
<comment type="caution">
    <text evidence="1">The sequence shown here is derived from an EMBL/GenBank/DDBJ whole genome shotgun (WGS) entry which is preliminary data.</text>
</comment>
<name>A0AAV7G2U6_DENCH</name>
<dbReference type="AlphaFoldDB" id="A0AAV7G2U6"/>
<dbReference type="Proteomes" id="UP000775213">
    <property type="component" value="Unassembled WGS sequence"/>
</dbReference>
<evidence type="ECO:0000313" key="2">
    <source>
        <dbReference type="Proteomes" id="UP000775213"/>
    </source>
</evidence>
<protein>
    <submittedName>
        <fullName evidence="1">Uncharacterized protein</fullName>
    </submittedName>
</protein>
<dbReference type="EMBL" id="JAGFBR010000018">
    <property type="protein sequence ID" value="KAH0450706.1"/>
    <property type="molecule type" value="Genomic_DNA"/>
</dbReference>
<sequence>MVRAKAIEEVSWPANRRLRSREGDSLLPGGHHHEGLPLYLRQEDGSETGAAEKIKRDHSHALMHLPNQHQH</sequence>
<organism evidence="1 2">
    <name type="scientific">Dendrobium chrysotoxum</name>
    <name type="common">Orchid</name>
    <dbReference type="NCBI Taxonomy" id="161865"/>
    <lineage>
        <taxon>Eukaryota</taxon>
        <taxon>Viridiplantae</taxon>
        <taxon>Streptophyta</taxon>
        <taxon>Embryophyta</taxon>
        <taxon>Tracheophyta</taxon>
        <taxon>Spermatophyta</taxon>
        <taxon>Magnoliopsida</taxon>
        <taxon>Liliopsida</taxon>
        <taxon>Asparagales</taxon>
        <taxon>Orchidaceae</taxon>
        <taxon>Epidendroideae</taxon>
        <taxon>Malaxideae</taxon>
        <taxon>Dendrobiinae</taxon>
        <taxon>Dendrobium</taxon>
    </lineage>
</organism>
<evidence type="ECO:0000313" key="1">
    <source>
        <dbReference type="EMBL" id="KAH0450706.1"/>
    </source>
</evidence>
<keyword evidence="2" id="KW-1185">Reference proteome</keyword>
<proteinExistence type="predicted"/>